<evidence type="ECO:0000256" key="5">
    <source>
        <dbReference type="ARBA" id="ARBA00023145"/>
    </source>
</evidence>
<sequence>FRMLQCVGVLLLLLAPALGHLDETALDSHWEEWKVTHRKEYNGLGEEEIRRAVWQKNMLMIEAHNQEAALGMHSYELGMNHLGDMTSEEVSEKLTGLLVPMNRERNFTTTLGNGVHKLPKYLDYRKKKMVTSVKNQGSCGSCWAFSSAGALEGLLAKMTGRLVDLSPQNLVDCVTENEGCGGGYMTNAFRYVKDNGGIDSEEAYPYVGQDQPCQYSSAGMAAQCSGYTEVPVGDEQQLAYALFQNGPVSVGIDATMSSFQFYTKGVYYDANCNKEDINHAVLLVGYGVSTKGKQYWIVKNSWSENWGRNGYILMARNRGNLCGIANLASYPIM</sequence>
<dbReference type="PROSITE" id="PS00640">
    <property type="entry name" value="THIOL_PROTEASE_ASN"/>
    <property type="match status" value="1"/>
</dbReference>
<dbReference type="PROSITE" id="PS00639">
    <property type="entry name" value="THIOL_PROTEASE_HIS"/>
    <property type="match status" value="1"/>
</dbReference>
<evidence type="ECO:0000259" key="9">
    <source>
        <dbReference type="SMART" id="SM00848"/>
    </source>
</evidence>
<dbReference type="InterPro" id="IPR039417">
    <property type="entry name" value="Peptidase_C1A_papain-like"/>
</dbReference>
<feature type="domain" description="Cathepsin propeptide inhibitor" evidence="9">
    <location>
        <begin position="30"/>
        <end position="90"/>
    </location>
</feature>
<dbReference type="PRINTS" id="PR00705">
    <property type="entry name" value="PAPAIN"/>
</dbReference>
<accession>A0A3Q3VNX2</accession>
<dbReference type="CDD" id="cd02248">
    <property type="entry name" value="Peptidase_C1A"/>
    <property type="match status" value="1"/>
</dbReference>
<evidence type="ECO:0000256" key="6">
    <source>
        <dbReference type="ARBA" id="ARBA00023157"/>
    </source>
</evidence>
<evidence type="ECO:0000256" key="2">
    <source>
        <dbReference type="ARBA" id="ARBA00022670"/>
    </source>
</evidence>
<feature type="chain" id="PRO_5018704689" evidence="7">
    <location>
        <begin position="20"/>
        <end position="333"/>
    </location>
</feature>
<dbReference type="InterPro" id="IPR013128">
    <property type="entry name" value="Peptidase_C1A"/>
</dbReference>
<dbReference type="AlphaFoldDB" id="A0A3Q3VNX2"/>
<organism evidence="10 11">
    <name type="scientific">Mola mola</name>
    <name type="common">Ocean sunfish</name>
    <name type="synonym">Tetraodon mola</name>
    <dbReference type="NCBI Taxonomy" id="94237"/>
    <lineage>
        <taxon>Eukaryota</taxon>
        <taxon>Metazoa</taxon>
        <taxon>Chordata</taxon>
        <taxon>Craniata</taxon>
        <taxon>Vertebrata</taxon>
        <taxon>Euteleostomi</taxon>
        <taxon>Actinopterygii</taxon>
        <taxon>Neopterygii</taxon>
        <taxon>Teleostei</taxon>
        <taxon>Neoteleostei</taxon>
        <taxon>Acanthomorphata</taxon>
        <taxon>Eupercaria</taxon>
        <taxon>Tetraodontiformes</taxon>
        <taxon>Molidae</taxon>
        <taxon>Mola</taxon>
    </lineage>
</organism>
<dbReference type="Pfam" id="PF00112">
    <property type="entry name" value="Peptidase_C1"/>
    <property type="match status" value="1"/>
</dbReference>
<dbReference type="InterPro" id="IPR025661">
    <property type="entry name" value="Pept_asp_AS"/>
</dbReference>
<dbReference type="PANTHER" id="PTHR12411">
    <property type="entry name" value="CYSTEINE PROTEASE FAMILY C1-RELATED"/>
    <property type="match status" value="1"/>
</dbReference>
<evidence type="ECO:0000256" key="7">
    <source>
        <dbReference type="SAM" id="SignalP"/>
    </source>
</evidence>
<dbReference type="InterPro" id="IPR038765">
    <property type="entry name" value="Papain-like_cys_pep_sf"/>
</dbReference>
<dbReference type="SMART" id="SM00848">
    <property type="entry name" value="Inhibitor_I29"/>
    <property type="match status" value="1"/>
</dbReference>
<dbReference type="OMA" id="EGETCCC"/>
<feature type="signal peptide" evidence="7">
    <location>
        <begin position="1"/>
        <end position="19"/>
    </location>
</feature>
<dbReference type="SUPFAM" id="SSF54001">
    <property type="entry name" value="Cysteine proteinases"/>
    <property type="match status" value="1"/>
</dbReference>
<proteinExistence type="inferred from homology"/>
<dbReference type="SMART" id="SM00645">
    <property type="entry name" value="Pept_C1"/>
    <property type="match status" value="1"/>
</dbReference>
<dbReference type="InterPro" id="IPR025660">
    <property type="entry name" value="Pept_his_AS"/>
</dbReference>
<dbReference type="Pfam" id="PF08246">
    <property type="entry name" value="Inhibitor_I29"/>
    <property type="match status" value="1"/>
</dbReference>
<dbReference type="Gene3D" id="3.90.70.10">
    <property type="entry name" value="Cysteine proteinases"/>
    <property type="match status" value="1"/>
</dbReference>
<evidence type="ECO:0000256" key="3">
    <source>
        <dbReference type="ARBA" id="ARBA00022801"/>
    </source>
</evidence>
<dbReference type="InterPro" id="IPR000169">
    <property type="entry name" value="Pept_cys_AS"/>
</dbReference>
<evidence type="ECO:0000313" key="11">
    <source>
        <dbReference type="Proteomes" id="UP000261620"/>
    </source>
</evidence>
<keyword evidence="7" id="KW-0732">Signal</keyword>
<feature type="domain" description="Peptidase C1A papain C-terminal" evidence="8">
    <location>
        <begin position="118"/>
        <end position="332"/>
    </location>
</feature>
<keyword evidence="4" id="KW-0788">Thiol protease</keyword>
<dbReference type="FunFam" id="3.90.70.10:FF:000006">
    <property type="entry name" value="Cathepsin S"/>
    <property type="match status" value="1"/>
</dbReference>
<reference evidence="10" key="1">
    <citation type="submission" date="2025-08" db="UniProtKB">
        <authorList>
            <consortium name="Ensembl"/>
        </authorList>
    </citation>
    <scope>IDENTIFICATION</scope>
</reference>
<dbReference type="STRING" id="94237.ENSMMOP00000003611"/>
<evidence type="ECO:0000256" key="1">
    <source>
        <dbReference type="ARBA" id="ARBA00008455"/>
    </source>
</evidence>
<dbReference type="PROSITE" id="PS00139">
    <property type="entry name" value="THIOL_PROTEASE_CYS"/>
    <property type="match status" value="1"/>
</dbReference>
<evidence type="ECO:0000313" key="10">
    <source>
        <dbReference type="Ensembl" id="ENSMMOP00000003611.1"/>
    </source>
</evidence>
<evidence type="ECO:0000259" key="8">
    <source>
        <dbReference type="SMART" id="SM00645"/>
    </source>
</evidence>
<dbReference type="GO" id="GO:0006508">
    <property type="term" value="P:proteolysis"/>
    <property type="evidence" value="ECO:0007669"/>
    <property type="project" value="UniProtKB-KW"/>
</dbReference>
<dbReference type="InterPro" id="IPR013201">
    <property type="entry name" value="Prot_inhib_I29"/>
</dbReference>
<name>A0A3Q3VNX2_MOLML</name>
<keyword evidence="5" id="KW-0865">Zymogen</keyword>
<keyword evidence="11" id="KW-1185">Reference proteome</keyword>
<dbReference type="GO" id="GO:0008234">
    <property type="term" value="F:cysteine-type peptidase activity"/>
    <property type="evidence" value="ECO:0007669"/>
    <property type="project" value="UniProtKB-KW"/>
</dbReference>
<comment type="similarity">
    <text evidence="1">Belongs to the peptidase C1 family.</text>
</comment>
<reference evidence="10" key="2">
    <citation type="submission" date="2025-09" db="UniProtKB">
        <authorList>
            <consortium name="Ensembl"/>
        </authorList>
    </citation>
    <scope>IDENTIFICATION</scope>
</reference>
<protein>
    <submittedName>
        <fullName evidence="10">Uncharacterized protein</fullName>
    </submittedName>
</protein>
<dbReference type="Proteomes" id="UP000261620">
    <property type="component" value="Unplaced"/>
</dbReference>
<keyword evidence="3" id="KW-0378">Hydrolase</keyword>
<keyword evidence="6" id="KW-1015">Disulfide bond</keyword>
<evidence type="ECO:0000256" key="4">
    <source>
        <dbReference type="ARBA" id="ARBA00022807"/>
    </source>
</evidence>
<dbReference type="Ensembl" id="ENSMMOT00000003674.1">
    <property type="protein sequence ID" value="ENSMMOP00000003611.1"/>
    <property type="gene ID" value="ENSMMOG00000002822.1"/>
</dbReference>
<dbReference type="InterPro" id="IPR000668">
    <property type="entry name" value="Peptidase_C1A_C"/>
</dbReference>
<keyword evidence="2" id="KW-0645">Protease</keyword>